<sequence>MAADGGKKMAVALRCAGLVDVEGGAVLPDRTVIVEDDRIAEVRPGSEPVPEGVRLIDLGRATLAPGLIDLHTHLVGPAGCADFLQELRESSAHQALEGVAHARDTLNAGFTTVRDVGAFHAFVDVALRDAVDNGIVPGPRMAVAGAFVSVSTGGGMITGLTHGIDLPREYRFGSVRDVPDVRERVREILHGGADVIKLVATGAVLTTGTVPGAPELTEDQIRAAVEEAHWYGAYVAAHAHGTEGIKRAIRAGVRSVEHGTELDDECVELMLEHGTYLSADIWWSDWITKHSEEFDEEQRAKNDAATERQRQSFAKAVRAGVRVGFGTDAGCFPHGLQTRQLRTMCDYGMSPLQALRAATLTSAECMGWEDRVGSVTPGKYADLIAVAGDPQDPASYTDVGFVMKGGAVFRDDLSEAHGAA</sequence>
<name>A0A2Z4JDM4_9ACTN</name>
<feature type="domain" description="Amidohydrolase-related" evidence="1">
    <location>
        <begin position="63"/>
        <end position="404"/>
    </location>
</feature>
<dbReference type="InterPro" id="IPR006680">
    <property type="entry name" value="Amidohydro-rel"/>
</dbReference>
<evidence type="ECO:0000313" key="2">
    <source>
        <dbReference type="EMBL" id="AWW43151.1"/>
    </source>
</evidence>
<dbReference type="KEGG" id="scad:DN051_41805"/>
<evidence type="ECO:0000259" key="1">
    <source>
        <dbReference type="Pfam" id="PF01979"/>
    </source>
</evidence>
<gene>
    <name evidence="2" type="ORF">DN051_41805</name>
</gene>
<accession>A0A2Z4JDM4</accession>
<dbReference type="InterPro" id="IPR011059">
    <property type="entry name" value="Metal-dep_hydrolase_composite"/>
</dbReference>
<dbReference type="Gene3D" id="2.30.40.10">
    <property type="entry name" value="Urease, subunit C, domain 1"/>
    <property type="match status" value="1"/>
</dbReference>
<geneLocation type="plasmid" evidence="2 3">
    <name>unnamed1</name>
</geneLocation>
<dbReference type="Gene3D" id="3.20.20.140">
    <property type="entry name" value="Metal-dependent hydrolases"/>
    <property type="match status" value="1"/>
</dbReference>
<dbReference type="InterPro" id="IPR051781">
    <property type="entry name" value="Metallo-dep_Hydrolase"/>
</dbReference>
<dbReference type="AlphaFoldDB" id="A0A2Z4JDM4"/>
<reference evidence="3" key="1">
    <citation type="submission" date="2018-06" db="EMBL/GenBank/DDBJ databases">
        <authorList>
            <person name="Li K."/>
        </authorList>
    </citation>
    <scope>NUCLEOTIDE SEQUENCE [LARGE SCALE GENOMIC DNA]</scope>
    <source>
        <strain evidence="3">ZFG47</strain>
        <plasmid evidence="3">unnamed1</plasmid>
    </source>
</reference>
<dbReference type="Proteomes" id="UP000249616">
    <property type="component" value="Plasmid unnamed1"/>
</dbReference>
<dbReference type="Pfam" id="PF01979">
    <property type="entry name" value="Amidohydro_1"/>
    <property type="match status" value="1"/>
</dbReference>
<keyword evidence="2" id="KW-0378">Hydrolase</keyword>
<dbReference type="PANTHER" id="PTHR43135:SF3">
    <property type="entry name" value="ALPHA-D-RIBOSE 1-METHYLPHOSPHONATE 5-TRIPHOSPHATE DIPHOSPHATASE"/>
    <property type="match status" value="1"/>
</dbReference>
<dbReference type="InterPro" id="IPR032466">
    <property type="entry name" value="Metal_Hydrolase"/>
</dbReference>
<dbReference type="InterPro" id="IPR057744">
    <property type="entry name" value="OTAase-like"/>
</dbReference>
<dbReference type="PANTHER" id="PTHR43135">
    <property type="entry name" value="ALPHA-D-RIBOSE 1-METHYLPHOSPHONATE 5-TRIPHOSPHATE DIPHOSPHATASE"/>
    <property type="match status" value="1"/>
</dbReference>
<dbReference type="SUPFAM" id="SSF51338">
    <property type="entry name" value="Composite domain of metallo-dependent hydrolases"/>
    <property type="match status" value="2"/>
</dbReference>
<protein>
    <submittedName>
        <fullName evidence="2">Amidohydrolase family protein</fullName>
    </submittedName>
</protein>
<proteinExistence type="predicted"/>
<dbReference type="SUPFAM" id="SSF51556">
    <property type="entry name" value="Metallo-dependent hydrolases"/>
    <property type="match status" value="1"/>
</dbReference>
<dbReference type="EMBL" id="CP030074">
    <property type="protein sequence ID" value="AWW43151.1"/>
    <property type="molecule type" value="Genomic_DNA"/>
</dbReference>
<dbReference type="CDD" id="cd01299">
    <property type="entry name" value="Met_dep_hydrolase_A"/>
    <property type="match status" value="1"/>
</dbReference>
<keyword evidence="3" id="KW-1185">Reference proteome</keyword>
<organism evidence="2 3">
    <name type="scientific">Streptomyces cadmiisoli</name>
    <dbReference type="NCBI Taxonomy" id="2184053"/>
    <lineage>
        <taxon>Bacteria</taxon>
        <taxon>Bacillati</taxon>
        <taxon>Actinomycetota</taxon>
        <taxon>Actinomycetes</taxon>
        <taxon>Kitasatosporales</taxon>
        <taxon>Streptomycetaceae</taxon>
        <taxon>Streptomyces</taxon>
        <taxon>Streptomyces aurantiacus group</taxon>
    </lineage>
</organism>
<keyword evidence="2" id="KW-0614">Plasmid</keyword>
<evidence type="ECO:0000313" key="3">
    <source>
        <dbReference type="Proteomes" id="UP000249616"/>
    </source>
</evidence>
<dbReference type="GO" id="GO:0016810">
    <property type="term" value="F:hydrolase activity, acting on carbon-nitrogen (but not peptide) bonds"/>
    <property type="evidence" value="ECO:0007669"/>
    <property type="project" value="InterPro"/>
</dbReference>